<feature type="transmembrane region" description="Helical" evidence="2">
    <location>
        <begin position="124"/>
        <end position="143"/>
    </location>
</feature>
<evidence type="ECO:0000313" key="5">
    <source>
        <dbReference type="Proteomes" id="UP000186817"/>
    </source>
</evidence>
<feature type="transmembrane region" description="Helical" evidence="2">
    <location>
        <begin position="218"/>
        <end position="239"/>
    </location>
</feature>
<dbReference type="Proteomes" id="UP000186817">
    <property type="component" value="Unassembled WGS sequence"/>
</dbReference>
<organism evidence="4 5">
    <name type="scientific">Symbiodinium microadriaticum</name>
    <name type="common">Dinoflagellate</name>
    <name type="synonym">Zooxanthella microadriatica</name>
    <dbReference type="NCBI Taxonomy" id="2951"/>
    <lineage>
        <taxon>Eukaryota</taxon>
        <taxon>Sar</taxon>
        <taxon>Alveolata</taxon>
        <taxon>Dinophyceae</taxon>
        <taxon>Suessiales</taxon>
        <taxon>Symbiodiniaceae</taxon>
        <taxon>Symbiodinium</taxon>
    </lineage>
</organism>
<evidence type="ECO:0000256" key="1">
    <source>
        <dbReference type="SAM" id="MobiDB-lite"/>
    </source>
</evidence>
<dbReference type="AlphaFoldDB" id="A0A1Q9EVW6"/>
<name>A0A1Q9EVW6_SYMMI</name>
<accession>A0A1Q9EVW6</accession>
<keyword evidence="2" id="KW-0472">Membrane</keyword>
<keyword evidence="5" id="KW-1185">Reference proteome</keyword>
<feature type="chain" id="PRO_5012367365" evidence="3">
    <location>
        <begin position="17"/>
        <end position="254"/>
    </location>
</feature>
<feature type="region of interest" description="Disordered" evidence="1">
    <location>
        <begin position="153"/>
        <end position="186"/>
    </location>
</feature>
<keyword evidence="3" id="KW-0732">Signal</keyword>
<dbReference type="EMBL" id="LSRX01000058">
    <property type="protein sequence ID" value="OLQ11525.1"/>
    <property type="molecule type" value="Genomic_DNA"/>
</dbReference>
<evidence type="ECO:0000313" key="4">
    <source>
        <dbReference type="EMBL" id="OLQ11525.1"/>
    </source>
</evidence>
<evidence type="ECO:0000256" key="2">
    <source>
        <dbReference type="SAM" id="Phobius"/>
    </source>
</evidence>
<reference evidence="4 5" key="1">
    <citation type="submission" date="2016-02" db="EMBL/GenBank/DDBJ databases">
        <title>Genome analysis of coral dinoflagellate symbionts highlights evolutionary adaptations to a symbiotic lifestyle.</title>
        <authorList>
            <person name="Aranda M."/>
            <person name="Li Y."/>
            <person name="Liew Y.J."/>
            <person name="Baumgarten S."/>
            <person name="Simakov O."/>
            <person name="Wilson M."/>
            <person name="Piel J."/>
            <person name="Ashoor H."/>
            <person name="Bougouffa S."/>
            <person name="Bajic V.B."/>
            <person name="Ryu T."/>
            <person name="Ravasi T."/>
            <person name="Bayer T."/>
            <person name="Micklem G."/>
            <person name="Kim H."/>
            <person name="Bhak J."/>
            <person name="Lajeunesse T.C."/>
            <person name="Voolstra C.R."/>
        </authorList>
    </citation>
    <scope>NUCLEOTIDE SEQUENCE [LARGE SCALE GENOMIC DNA]</scope>
    <source>
        <strain evidence="4 5">CCMP2467</strain>
    </source>
</reference>
<gene>
    <name evidence="4" type="ORF">AK812_SmicGene4668</name>
</gene>
<evidence type="ECO:0000256" key="3">
    <source>
        <dbReference type="SAM" id="SignalP"/>
    </source>
</evidence>
<sequence>MVKILLLSLCVVSASADLTGEISNYTAKHEHEQGKSPSGPECGPSFCFDKQTANCFQQLPADVCMKAIYMCVKYMFADTKPQEFCDKERGRGNGAAIDALATSEAEITEQAKPQKMQQMPLPEAIWLVFLVVFTVWVVSKHFLSQPKEEIRRETSKISVAAEDDDSGDRDDNYENVAEDGEEDADAGDGMMMKKMIIMIMMMMMMMMGLMVVRMMMKMVMLMTLVMVMMLRQVVLTASFSMMANGGEYRGGAGG</sequence>
<dbReference type="OrthoDB" id="424091at2759"/>
<comment type="caution">
    <text evidence="4">The sequence shown here is derived from an EMBL/GenBank/DDBJ whole genome shotgun (WGS) entry which is preliminary data.</text>
</comment>
<keyword evidence="2" id="KW-1133">Transmembrane helix</keyword>
<proteinExistence type="predicted"/>
<feature type="signal peptide" evidence="3">
    <location>
        <begin position="1"/>
        <end position="16"/>
    </location>
</feature>
<protein>
    <submittedName>
        <fullName evidence="4">Uncharacterized protein</fullName>
    </submittedName>
</protein>
<keyword evidence="2" id="KW-0812">Transmembrane</keyword>
<feature type="transmembrane region" description="Helical" evidence="2">
    <location>
        <begin position="195"/>
        <end position="212"/>
    </location>
</feature>
<feature type="compositionally biased region" description="Acidic residues" evidence="1">
    <location>
        <begin position="161"/>
        <end position="186"/>
    </location>
</feature>